<dbReference type="InterPro" id="IPR025148">
    <property type="entry name" value="AtzG-like"/>
</dbReference>
<proteinExistence type="predicted"/>
<evidence type="ECO:0008006" key="3">
    <source>
        <dbReference type="Google" id="ProtNLM"/>
    </source>
</evidence>
<protein>
    <recommendedName>
        <fullName evidence="3">DUF4089 domain-containing protein</fullName>
    </recommendedName>
</protein>
<dbReference type="AlphaFoldDB" id="W9GUC2"/>
<keyword evidence="2" id="KW-1185">Reference proteome</keyword>
<reference evidence="1 2" key="1">
    <citation type="submission" date="2013-08" db="EMBL/GenBank/DDBJ databases">
        <title>The genome sequence of Skermanella stibiiresistens.</title>
        <authorList>
            <person name="Zhu W."/>
            <person name="Wang G."/>
        </authorList>
    </citation>
    <scope>NUCLEOTIDE SEQUENCE [LARGE SCALE GENOMIC DNA]</scope>
    <source>
        <strain evidence="1 2">SB22</strain>
    </source>
</reference>
<dbReference type="OrthoDB" id="7376390at2"/>
<gene>
    <name evidence="1" type="ORF">N825_11930</name>
</gene>
<dbReference type="EMBL" id="AVFL01000027">
    <property type="protein sequence ID" value="EWY37384.1"/>
    <property type="molecule type" value="Genomic_DNA"/>
</dbReference>
<evidence type="ECO:0000313" key="2">
    <source>
        <dbReference type="Proteomes" id="UP000019486"/>
    </source>
</evidence>
<sequence>MPHTTFARNNFHAESHVDLMAAALGLTIAPDDRAGVVANMARTAELAQLVAEFPLDDHVELAPTFRPGEDA</sequence>
<comment type="caution">
    <text evidence="1">The sequence shown here is derived from an EMBL/GenBank/DDBJ whole genome shotgun (WGS) entry which is preliminary data.</text>
</comment>
<organism evidence="1 2">
    <name type="scientific">Skermanella stibiiresistens SB22</name>
    <dbReference type="NCBI Taxonomy" id="1385369"/>
    <lineage>
        <taxon>Bacteria</taxon>
        <taxon>Pseudomonadati</taxon>
        <taxon>Pseudomonadota</taxon>
        <taxon>Alphaproteobacteria</taxon>
        <taxon>Rhodospirillales</taxon>
        <taxon>Azospirillaceae</taxon>
        <taxon>Skermanella</taxon>
    </lineage>
</organism>
<dbReference type="RefSeq" id="WP_037459090.1">
    <property type="nucleotide sequence ID" value="NZ_AVFL01000027.1"/>
</dbReference>
<dbReference type="STRING" id="1385369.N825_11930"/>
<evidence type="ECO:0000313" key="1">
    <source>
        <dbReference type="EMBL" id="EWY37384.1"/>
    </source>
</evidence>
<name>W9GUC2_9PROT</name>
<dbReference type="Pfam" id="PF13318">
    <property type="entry name" value="AtzG-like"/>
    <property type="match status" value="1"/>
</dbReference>
<dbReference type="Proteomes" id="UP000019486">
    <property type="component" value="Unassembled WGS sequence"/>
</dbReference>
<accession>W9GUC2</accession>